<reference evidence="1" key="2">
    <citation type="journal article" date="2015" name="Fish Shellfish Immunol.">
        <title>Early steps in the European eel (Anguilla anguilla)-Vibrio vulnificus interaction in the gills: Role of the RtxA13 toxin.</title>
        <authorList>
            <person name="Callol A."/>
            <person name="Pajuelo D."/>
            <person name="Ebbesson L."/>
            <person name="Teles M."/>
            <person name="MacKenzie S."/>
            <person name="Amaro C."/>
        </authorList>
    </citation>
    <scope>NUCLEOTIDE SEQUENCE</scope>
</reference>
<dbReference type="EMBL" id="GBXM01060768">
    <property type="protein sequence ID" value="JAH47809.1"/>
    <property type="molecule type" value="Transcribed_RNA"/>
</dbReference>
<dbReference type="AlphaFoldDB" id="A0A0E9T2M3"/>
<protein>
    <submittedName>
        <fullName evidence="1">Uncharacterized protein</fullName>
    </submittedName>
</protein>
<evidence type="ECO:0000313" key="1">
    <source>
        <dbReference type="EMBL" id="JAH47809.1"/>
    </source>
</evidence>
<reference evidence="1" key="1">
    <citation type="submission" date="2014-11" db="EMBL/GenBank/DDBJ databases">
        <authorList>
            <person name="Amaro Gonzalez C."/>
        </authorList>
    </citation>
    <scope>NUCLEOTIDE SEQUENCE</scope>
</reference>
<accession>A0A0E9T2M3</accession>
<name>A0A0E9T2M3_ANGAN</name>
<sequence>MISVQPIGELNRNQIPNPQFTTESTLQFVNRGFFFKKLF</sequence>
<proteinExistence type="predicted"/>
<organism evidence="1">
    <name type="scientific">Anguilla anguilla</name>
    <name type="common">European freshwater eel</name>
    <name type="synonym">Muraena anguilla</name>
    <dbReference type="NCBI Taxonomy" id="7936"/>
    <lineage>
        <taxon>Eukaryota</taxon>
        <taxon>Metazoa</taxon>
        <taxon>Chordata</taxon>
        <taxon>Craniata</taxon>
        <taxon>Vertebrata</taxon>
        <taxon>Euteleostomi</taxon>
        <taxon>Actinopterygii</taxon>
        <taxon>Neopterygii</taxon>
        <taxon>Teleostei</taxon>
        <taxon>Anguilliformes</taxon>
        <taxon>Anguillidae</taxon>
        <taxon>Anguilla</taxon>
    </lineage>
</organism>